<evidence type="ECO:0008006" key="4">
    <source>
        <dbReference type="Google" id="ProtNLM"/>
    </source>
</evidence>
<feature type="signal peptide" evidence="1">
    <location>
        <begin position="1"/>
        <end position="28"/>
    </location>
</feature>
<comment type="caution">
    <text evidence="2">The sequence shown here is derived from an EMBL/GenBank/DDBJ whole genome shotgun (WGS) entry which is preliminary data.</text>
</comment>
<feature type="chain" id="PRO_5047356026" description="Pilus assembly protein PilY" evidence="1">
    <location>
        <begin position="29"/>
        <end position="655"/>
    </location>
</feature>
<evidence type="ECO:0000313" key="3">
    <source>
        <dbReference type="Proteomes" id="UP000721236"/>
    </source>
</evidence>
<accession>A0ABM8XD34</accession>
<name>A0ABM8XD34_9BURK</name>
<dbReference type="EMBL" id="CAJZAH010000003">
    <property type="protein sequence ID" value="CAG9177947.1"/>
    <property type="molecule type" value="Genomic_DNA"/>
</dbReference>
<dbReference type="Proteomes" id="UP000721236">
    <property type="component" value="Unassembled WGS sequence"/>
</dbReference>
<keyword evidence="1" id="KW-0732">Signal</keyword>
<organism evidence="2 3">
    <name type="scientific">Cupriavidus respiraculi</name>
    <dbReference type="NCBI Taxonomy" id="195930"/>
    <lineage>
        <taxon>Bacteria</taxon>
        <taxon>Pseudomonadati</taxon>
        <taxon>Pseudomonadota</taxon>
        <taxon>Betaproteobacteria</taxon>
        <taxon>Burkholderiales</taxon>
        <taxon>Burkholderiaceae</taxon>
        <taxon>Cupriavidus</taxon>
    </lineage>
</organism>
<gene>
    <name evidence="2" type="ORF">LMG21510_03442</name>
</gene>
<keyword evidence="3" id="KW-1185">Reference proteome</keyword>
<proteinExistence type="predicted"/>
<evidence type="ECO:0000256" key="1">
    <source>
        <dbReference type="SAM" id="SignalP"/>
    </source>
</evidence>
<dbReference type="RefSeq" id="WP_224042960.1">
    <property type="nucleotide sequence ID" value="NZ_CAJZAH010000003.1"/>
</dbReference>
<protein>
    <recommendedName>
        <fullName evidence="4">Pilus assembly protein PilY</fullName>
    </recommendedName>
</protein>
<sequence length="655" mass="68136">MRTPNPDRRAPAMLSPRTMLPAALSALASICVPLRADTVPPGRLPLSYVTAPAAYPWTGRLRAIAFRARPAERTVALGTDAWEAGALLRARAPFTRALLTSLASGDGLPERLVPLSWPALDAASRAWLDADPRTGTPDGNGAARLGWLRGKLDVDGVAGLRPRDIPLASAAGARVLVVPPPLWHPGEAGHAAFRERHRLRTTTVWLGTADALLHGFDAITGTELAAYLPRTLLRDAGAAATRSGRMAPPPCPRPDSVDASLAGQWRTLLLCGAGRPAGNVRDSAADSAPDSAAGVFVLDISNVAGPQPIRLVWEIAASPELPLAPAGPVRAARLDDGAEPRWYAVVPTSPPESAEHAPIPPSLALLPLDKPPAAGWAGRYAIRRLALAAGGCGDTAAAPVVAVSIAVQANGMALAAYAVDGRGRLWRVMLNGALAPDANRASTCLYHLSATARADLAEAPALFAIPNGTLAIYGAGNTVAAVPDTDATHPAPPRRILAEQVEDGFVLHADTDAPDARPDAGWVLQLPRAGETLDRILPAASGYLGFVTRTPDGNLYAYLVNALSGESRTADDDGTAPAPMPAGLLAGRSGEVGIELVQQPSPAATLPTPGATTRETRDVSVWALDGANARRLARTGATRRTGRIGWRELVEPEAP</sequence>
<reference evidence="2 3" key="1">
    <citation type="submission" date="2021-08" db="EMBL/GenBank/DDBJ databases">
        <authorList>
            <person name="Peeters C."/>
        </authorList>
    </citation>
    <scope>NUCLEOTIDE SEQUENCE [LARGE SCALE GENOMIC DNA]</scope>
    <source>
        <strain evidence="2 3">LMG 21510</strain>
    </source>
</reference>
<evidence type="ECO:0000313" key="2">
    <source>
        <dbReference type="EMBL" id="CAG9177947.1"/>
    </source>
</evidence>